<proteinExistence type="predicted"/>
<dbReference type="Proteomes" id="UP001480595">
    <property type="component" value="Unassembled WGS sequence"/>
</dbReference>
<comment type="caution">
    <text evidence="2">The sequence shown here is derived from an EMBL/GenBank/DDBJ whole genome shotgun (WGS) entry which is preliminary data.</text>
</comment>
<sequence length="87" mass="9570">MTSCQRQALHERDREDGAHGVRPIRGDDICVDEVVPATTSGQPRLGVEQWSAASADSRTRADRRPVSSVPDTMMGSWNSGLRYSPPF</sequence>
<gene>
    <name evidence="2" type="ORF">PG994_009714</name>
</gene>
<evidence type="ECO:0000313" key="2">
    <source>
        <dbReference type="EMBL" id="KAK8054647.1"/>
    </source>
</evidence>
<evidence type="ECO:0000313" key="3">
    <source>
        <dbReference type="Proteomes" id="UP001480595"/>
    </source>
</evidence>
<dbReference type="GeneID" id="92094186"/>
<name>A0ABR1U700_9PEZI</name>
<feature type="region of interest" description="Disordered" evidence="1">
    <location>
        <begin position="1"/>
        <end position="87"/>
    </location>
</feature>
<accession>A0ABR1U700</accession>
<evidence type="ECO:0000256" key="1">
    <source>
        <dbReference type="SAM" id="MobiDB-lite"/>
    </source>
</evidence>
<reference evidence="2 3" key="1">
    <citation type="submission" date="2023-01" db="EMBL/GenBank/DDBJ databases">
        <title>Analysis of 21 Apiospora genomes using comparative genomics revels a genus with tremendous synthesis potential of carbohydrate active enzymes and secondary metabolites.</title>
        <authorList>
            <person name="Sorensen T."/>
        </authorList>
    </citation>
    <scope>NUCLEOTIDE SEQUENCE [LARGE SCALE GENOMIC DNA]</scope>
    <source>
        <strain evidence="2 3">CBS 135458</strain>
    </source>
</reference>
<feature type="compositionally biased region" description="Basic and acidic residues" evidence="1">
    <location>
        <begin position="8"/>
        <end position="28"/>
    </location>
</feature>
<protein>
    <submittedName>
        <fullName evidence="2">Uncharacterized protein</fullName>
    </submittedName>
</protein>
<organism evidence="2 3">
    <name type="scientific">Apiospora phragmitis</name>
    <dbReference type="NCBI Taxonomy" id="2905665"/>
    <lineage>
        <taxon>Eukaryota</taxon>
        <taxon>Fungi</taxon>
        <taxon>Dikarya</taxon>
        <taxon>Ascomycota</taxon>
        <taxon>Pezizomycotina</taxon>
        <taxon>Sordariomycetes</taxon>
        <taxon>Xylariomycetidae</taxon>
        <taxon>Amphisphaeriales</taxon>
        <taxon>Apiosporaceae</taxon>
        <taxon>Apiospora</taxon>
    </lineage>
</organism>
<keyword evidence="3" id="KW-1185">Reference proteome</keyword>
<dbReference type="EMBL" id="JAQQWL010000010">
    <property type="protein sequence ID" value="KAK8054647.1"/>
    <property type="molecule type" value="Genomic_DNA"/>
</dbReference>
<dbReference type="RefSeq" id="XP_066713293.1">
    <property type="nucleotide sequence ID" value="XM_066861123.1"/>
</dbReference>